<keyword evidence="2" id="KW-1185">Reference proteome</keyword>
<comment type="caution">
    <text evidence="1">The sequence shown here is derived from an EMBL/GenBank/DDBJ whole genome shotgun (WGS) entry which is preliminary data.</text>
</comment>
<dbReference type="Proteomes" id="UP001165083">
    <property type="component" value="Unassembled WGS sequence"/>
</dbReference>
<dbReference type="AlphaFoldDB" id="A0A9W6XC58"/>
<name>A0A9W6XC58_9STRA</name>
<sequence length="198" mass="22856">MCNSTTINAIDNFCLVSERLANKHRGQVASCKFCTVLNFCFCSGLTTIAAIDKKYEEITICEQKREQSRIESRMMYPEESDYFADMDHMAETDGWGTTYQTGVDPEGEYLRTLVEAYYECVEMTYPVIIYGGLESYKLHFHEQIKAKANIVIAKQTQKRLFREYIAEELIASAMHPSRIQKQLDGYDDIEDFFESMGC</sequence>
<accession>A0A9W6XC58</accession>
<proteinExistence type="predicted"/>
<reference evidence="1" key="1">
    <citation type="submission" date="2023-04" db="EMBL/GenBank/DDBJ databases">
        <title>Phytophthora lilii NBRC 32176.</title>
        <authorList>
            <person name="Ichikawa N."/>
            <person name="Sato H."/>
            <person name="Tonouchi N."/>
        </authorList>
    </citation>
    <scope>NUCLEOTIDE SEQUENCE</scope>
    <source>
        <strain evidence="1">NBRC 32176</strain>
    </source>
</reference>
<organism evidence="1 2">
    <name type="scientific">Phytophthora lilii</name>
    <dbReference type="NCBI Taxonomy" id="2077276"/>
    <lineage>
        <taxon>Eukaryota</taxon>
        <taxon>Sar</taxon>
        <taxon>Stramenopiles</taxon>
        <taxon>Oomycota</taxon>
        <taxon>Peronosporomycetes</taxon>
        <taxon>Peronosporales</taxon>
        <taxon>Peronosporaceae</taxon>
        <taxon>Phytophthora</taxon>
    </lineage>
</organism>
<evidence type="ECO:0000313" key="2">
    <source>
        <dbReference type="Proteomes" id="UP001165083"/>
    </source>
</evidence>
<protein>
    <submittedName>
        <fullName evidence="1">Unnamed protein product</fullName>
    </submittedName>
</protein>
<dbReference type="OrthoDB" id="146727at2759"/>
<dbReference type="EMBL" id="BSXW01001294">
    <property type="protein sequence ID" value="GMF35595.1"/>
    <property type="molecule type" value="Genomic_DNA"/>
</dbReference>
<gene>
    <name evidence="1" type="ORF">Plil01_001511500</name>
</gene>
<evidence type="ECO:0000313" key="1">
    <source>
        <dbReference type="EMBL" id="GMF35595.1"/>
    </source>
</evidence>